<dbReference type="eggNOG" id="ENOG502S12Q">
    <property type="taxonomic scope" value="Eukaryota"/>
</dbReference>
<evidence type="ECO:0000313" key="3">
    <source>
        <dbReference type="Proteomes" id="UP000054988"/>
    </source>
</evidence>
<evidence type="ECO:0008006" key="4">
    <source>
        <dbReference type="Google" id="ProtNLM"/>
    </source>
</evidence>
<feature type="region of interest" description="Disordered" evidence="1">
    <location>
        <begin position="466"/>
        <end position="488"/>
    </location>
</feature>
<evidence type="ECO:0000256" key="1">
    <source>
        <dbReference type="SAM" id="MobiDB-lite"/>
    </source>
</evidence>
<organism evidence="2 3">
    <name type="scientific">Moniliophthora roreri</name>
    <name type="common">Frosty pod rot fungus</name>
    <name type="synonym">Monilia roreri</name>
    <dbReference type="NCBI Taxonomy" id="221103"/>
    <lineage>
        <taxon>Eukaryota</taxon>
        <taxon>Fungi</taxon>
        <taxon>Dikarya</taxon>
        <taxon>Basidiomycota</taxon>
        <taxon>Agaricomycotina</taxon>
        <taxon>Agaricomycetes</taxon>
        <taxon>Agaricomycetidae</taxon>
        <taxon>Agaricales</taxon>
        <taxon>Marasmiineae</taxon>
        <taxon>Marasmiaceae</taxon>
        <taxon>Moniliophthora</taxon>
    </lineage>
</organism>
<dbReference type="Proteomes" id="UP000054988">
    <property type="component" value="Unassembled WGS sequence"/>
</dbReference>
<feature type="compositionally biased region" description="Pro residues" evidence="1">
    <location>
        <begin position="514"/>
        <end position="524"/>
    </location>
</feature>
<sequence>MDYNRAGFSSSKTNMSRADPSTINNKFLVGYQGWFTCPGDGTPITDNGWSHWFKGNNDRQPTTDLWPDVSQYPPSELFPVKTLMLKSGEPHPRLFSSRSPGTVHRHFHWMAKHGVDGAFLQRPLRHCIPTADRKPLHWRDSIGRLVRVAAELEHRVFAVMYDVSGVDPSIVQATLRGDWDHLIQDEHVLDSPNYLREDGRAVVCLWGFGFASTNHDPDHVRAVVSHIRRTTPGGAYIIAGVPSHWRTSNSDADPNPEFLDLWLNEFDAISPWTVGCYSNNAEADEYATLRLREDLRLLHDRKRVGKWRHVDYIPVVFPGCSDIRIQGCNKSGGRRGFNSIKRDGGSFLWRQIYNACDAGVSVLYGASWDELSAYFDDVFLFPNYRLRYDEGTALMPAVAKKESLPISHHYSLMSLDEDGYNIPSDWLYMRICGLAKNVLCGTLRNGPTFPLQGLLNHWETRSRRETTVSLSLEGEQSPPPYSEITSSPLSRYSTTLLLQELQSRQPHPRVVSPRLPPPLRPLPAIPISASAKSNEPPRYHPTNPSGPNVYHNSGTEAPAEEAASGVDEPPSTAEVVRKGDAASVVSLSMAMANTTVSERRPQSRHVQSFAEPTPAPNRRSEDVRSPTPKDNISLSSSLSKKERREELARELRRREEKAEAQKAKAKDSVKRRPRRDSGVGFFGTFPDIGQKFTL</sequence>
<comment type="caution">
    <text evidence="2">The sequence shown here is derived from an EMBL/GenBank/DDBJ whole genome shotgun (WGS) entry which is preliminary data.</text>
</comment>
<dbReference type="EMBL" id="LATX01000895">
    <property type="protein sequence ID" value="KTB44611.1"/>
    <property type="molecule type" value="Genomic_DNA"/>
</dbReference>
<dbReference type="AlphaFoldDB" id="A0A0W0G7S7"/>
<gene>
    <name evidence="2" type="ORF">WG66_2868</name>
</gene>
<protein>
    <recommendedName>
        <fullName evidence="4">Xylosidase arabinosidase</fullName>
    </recommendedName>
</protein>
<feature type="compositionally biased region" description="Polar residues" evidence="1">
    <location>
        <begin position="542"/>
        <end position="555"/>
    </location>
</feature>
<name>A0A0W0G7S7_MONRR</name>
<dbReference type="Gene3D" id="3.20.20.80">
    <property type="entry name" value="Glycosidases"/>
    <property type="match status" value="1"/>
</dbReference>
<proteinExistence type="predicted"/>
<feature type="region of interest" description="Disordered" evidence="1">
    <location>
        <begin position="594"/>
        <end position="683"/>
    </location>
</feature>
<feature type="region of interest" description="Disordered" evidence="1">
    <location>
        <begin position="502"/>
        <end position="577"/>
    </location>
</feature>
<feature type="compositionally biased region" description="Basic and acidic residues" evidence="1">
    <location>
        <begin position="639"/>
        <end position="670"/>
    </location>
</feature>
<evidence type="ECO:0000313" key="2">
    <source>
        <dbReference type="EMBL" id="KTB44611.1"/>
    </source>
</evidence>
<accession>A0A0W0G7S7</accession>
<dbReference type="CDD" id="cd11576">
    <property type="entry name" value="GH99_GH71_like_2"/>
    <property type="match status" value="1"/>
</dbReference>
<reference evidence="2 3" key="1">
    <citation type="submission" date="2015-12" db="EMBL/GenBank/DDBJ databases">
        <title>Draft genome sequence of Moniliophthora roreri, the causal agent of frosty pod rot of cacao.</title>
        <authorList>
            <person name="Aime M.C."/>
            <person name="Diaz-Valderrama J.R."/>
            <person name="Kijpornyongpan T."/>
            <person name="Phillips-Mora W."/>
        </authorList>
    </citation>
    <scope>NUCLEOTIDE SEQUENCE [LARGE SCALE GENOMIC DNA]</scope>
    <source>
        <strain evidence="2 3">MCA 2952</strain>
    </source>
</reference>